<keyword evidence="3" id="KW-0677">Repeat</keyword>
<keyword evidence="5" id="KW-0325">Glycoprotein</keyword>
<dbReference type="NCBIfam" id="TIGR02148">
    <property type="entry name" value="Fibro_Slime"/>
    <property type="match status" value="1"/>
</dbReference>
<evidence type="ECO:0000259" key="7">
    <source>
        <dbReference type="PROSITE" id="PS51820"/>
    </source>
</evidence>
<keyword evidence="4" id="KW-0106">Calcium</keyword>
<keyword evidence="9" id="KW-1185">Reference proteome</keyword>
<evidence type="ECO:0000256" key="3">
    <source>
        <dbReference type="ARBA" id="ARBA00022737"/>
    </source>
</evidence>
<dbReference type="PANTHER" id="PTHR31137">
    <property type="entry name" value="PROTEIN PSIB-RELATED-RELATED"/>
    <property type="match status" value="1"/>
</dbReference>
<evidence type="ECO:0000256" key="5">
    <source>
        <dbReference type="ARBA" id="ARBA00023180"/>
    </source>
</evidence>
<name>A0ABS5Y2I3_9CYAN</name>
<dbReference type="InterPro" id="IPR038081">
    <property type="entry name" value="CalX-like_sf"/>
</dbReference>
<dbReference type="Pfam" id="PF07691">
    <property type="entry name" value="PA14"/>
    <property type="match status" value="1"/>
</dbReference>
<sequence>MPQITLSGRIRDFQDSHADFEHVIAAEKNIVQPVLGTDQKPVYKGGEGKTTSNQENFNQWFRDIDSVNQGKRFDIVLNDDNEDGVFTYDNSKFFPIDGELFGNQGRKHNYHFTYEVHSEFTYQGHETFTFSGDDDLWVFIDGKLVIDLGGVHGSLTDTINLKLDEGKNQLTKSLDAGETLVLEKGKNYSFDLFFAERHTVESHFRIDTSLLLKPAPVVCLKSSDPKATEPVKGELCTDTGKLLICTAEPVMEPTVVCYTVGGTAKEGEDYQAIERSVTLLKGEKEACIDITPLADAVDCEEDETVIVTLQPGDNYDIGDCNVAKVTISEAEPAPKGPNYLVICLGLVFVAICGAWLCLH</sequence>
<keyword evidence="6" id="KW-0812">Transmembrane</keyword>
<dbReference type="PROSITE" id="PS51820">
    <property type="entry name" value="PA14"/>
    <property type="match status" value="1"/>
</dbReference>
<dbReference type="InterPro" id="IPR051154">
    <property type="entry name" value="Prespore-cell_inducing_factor"/>
</dbReference>
<keyword evidence="6" id="KW-0472">Membrane</keyword>
<feature type="transmembrane region" description="Helical" evidence="6">
    <location>
        <begin position="339"/>
        <end position="358"/>
    </location>
</feature>
<comment type="caution">
    <text evidence="8">The sequence shown here is derived from an EMBL/GenBank/DDBJ whole genome shotgun (WGS) entry which is preliminary data.</text>
</comment>
<keyword evidence="6" id="KW-1133">Transmembrane helix</keyword>
<dbReference type="InterPro" id="IPR003644">
    <property type="entry name" value="Calx_beta"/>
</dbReference>
<dbReference type="Pfam" id="PF03160">
    <property type="entry name" value="Calx-beta"/>
    <property type="match status" value="1"/>
</dbReference>
<dbReference type="SUPFAM" id="SSF141072">
    <property type="entry name" value="CalX-like"/>
    <property type="match status" value="1"/>
</dbReference>
<evidence type="ECO:0000256" key="6">
    <source>
        <dbReference type="SAM" id="Phobius"/>
    </source>
</evidence>
<accession>A0ABS5Y2I3</accession>
<protein>
    <submittedName>
        <fullName evidence="8">Fibro-slime domain-containing protein</fullName>
    </submittedName>
</protein>
<evidence type="ECO:0000256" key="2">
    <source>
        <dbReference type="ARBA" id="ARBA00022729"/>
    </source>
</evidence>
<evidence type="ECO:0000256" key="1">
    <source>
        <dbReference type="ARBA" id="ARBA00008709"/>
    </source>
</evidence>
<reference evidence="8 9" key="1">
    <citation type="journal article" date="2021" name="Mar. Drugs">
        <title>Genome Reduction and Secondary Metabolism of the Marine Sponge-Associated Cyanobacterium Leptothoe.</title>
        <authorList>
            <person name="Konstantinou D."/>
            <person name="Popin R.V."/>
            <person name="Fewer D.P."/>
            <person name="Sivonen K."/>
            <person name="Gkelis S."/>
        </authorList>
    </citation>
    <scope>NUCLEOTIDE SEQUENCE [LARGE SCALE GENOMIC DNA]</scope>
    <source>
        <strain evidence="8 9">TAU-MAC 1615</strain>
    </source>
</reference>
<organism evidence="8 9">
    <name type="scientific">Leptothoe kymatousa TAU-MAC 1615</name>
    <dbReference type="NCBI Taxonomy" id="2364775"/>
    <lineage>
        <taxon>Bacteria</taxon>
        <taxon>Bacillati</taxon>
        <taxon>Cyanobacteriota</taxon>
        <taxon>Cyanophyceae</taxon>
        <taxon>Nodosilineales</taxon>
        <taxon>Cymatolegaceae</taxon>
        <taxon>Leptothoe</taxon>
        <taxon>Leptothoe kymatousa</taxon>
    </lineage>
</organism>
<gene>
    <name evidence="8" type="ORF">IXB28_05810</name>
</gene>
<dbReference type="Gene3D" id="2.60.40.2030">
    <property type="match status" value="1"/>
</dbReference>
<dbReference type="InterPro" id="IPR037524">
    <property type="entry name" value="PA14/GLEYA"/>
</dbReference>
<dbReference type="Proteomes" id="UP001196661">
    <property type="component" value="Unassembled WGS sequence"/>
</dbReference>
<proteinExistence type="inferred from homology"/>
<keyword evidence="2" id="KW-0732">Signal</keyword>
<dbReference type="InterPro" id="IPR011874">
    <property type="entry name" value="Fibro_Slime"/>
</dbReference>
<evidence type="ECO:0000256" key="4">
    <source>
        <dbReference type="ARBA" id="ARBA00022837"/>
    </source>
</evidence>
<evidence type="ECO:0000313" key="8">
    <source>
        <dbReference type="EMBL" id="MBT9311713.1"/>
    </source>
</evidence>
<feature type="domain" description="PA14" evidence="7">
    <location>
        <begin position="51"/>
        <end position="222"/>
    </location>
</feature>
<dbReference type="InterPro" id="IPR011658">
    <property type="entry name" value="PA14_dom"/>
</dbReference>
<dbReference type="RefSeq" id="WP_215617583.1">
    <property type="nucleotide sequence ID" value="NZ_JADOER010000004.1"/>
</dbReference>
<dbReference type="EMBL" id="JADOER010000004">
    <property type="protein sequence ID" value="MBT9311713.1"/>
    <property type="molecule type" value="Genomic_DNA"/>
</dbReference>
<comment type="similarity">
    <text evidence="1">Belongs to the prespore-cell-inducing factor family.</text>
</comment>
<evidence type="ECO:0000313" key="9">
    <source>
        <dbReference type="Proteomes" id="UP001196661"/>
    </source>
</evidence>